<protein>
    <submittedName>
        <fullName evidence="1">Uncharacterized protein</fullName>
    </submittedName>
</protein>
<evidence type="ECO:0000313" key="1">
    <source>
        <dbReference type="EMBL" id="KAF2628228.1"/>
    </source>
</evidence>
<accession>A0ACB6S2Q2</accession>
<sequence length="150" mass="16692">MTYVSCSQEQEVPVEIGKSTAPTHVAHMTSILHKQSQLEPQKPTQQRVEGSRSGSMRKAVDAAVRKMSETKSEENAEALWFSRLARTVSHELAHCFAFDHCVYYACNSQGTAGLREDVRQPPYLCLACETKISHAIVVEGLNGSEERRKA</sequence>
<proteinExistence type="predicted"/>
<gene>
    <name evidence="1" type="ORF">BU25DRAFT_42176</name>
</gene>
<reference evidence="1" key="1">
    <citation type="journal article" date="2020" name="Stud. Mycol.">
        <title>101 Dothideomycetes genomes: a test case for predicting lifestyles and emergence of pathogens.</title>
        <authorList>
            <person name="Haridas S."/>
            <person name="Albert R."/>
            <person name="Binder M."/>
            <person name="Bloem J."/>
            <person name="Labutti K."/>
            <person name="Salamov A."/>
            <person name="Andreopoulos B."/>
            <person name="Baker S."/>
            <person name="Barry K."/>
            <person name="Bills G."/>
            <person name="Bluhm B."/>
            <person name="Cannon C."/>
            <person name="Castanera R."/>
            <person name="Culley D."/>
            <person name="Daum C."/>
            <person name="Ezra D."/>
            <person name="Gonzalez J."/>
            <person name="Henrissat B."/>
            <person name="Kuo A."/>
            <person name="Liang C."/>
            <person name="Lipzen A."/>
            <person name="Lutzoni F."/>
            <person name="Magnuson J."/>
            <person name="Mondo S."/>
            <person name="Nolan M."/>
            <person name="Ohm R."/>
            <person name="Pangilinan J."/>
            <person name="Park H.-J."/>
            <person name="Ramirez L."/>
            <person name="Alfaro M."/>
            <person name="Sun H."/>
            <person name="Tritt A."/>
            <person name="Yoshinaga Y."/>
            <person name="Zwiers L.-H."/>
            <person name="Turgeon B."/>
            <person name="Goodwin S."/>
            <person name="Spatafora J."/>
            <person name="Crous P."/>
            <person name="Grigoriev I."/>
        </authorList>
    </citation>
    <scope>NUCLEOTIDE SEQUENCE</scope>
    <source>
        <strain evidence="1">CBS 525.71</strain>
    </source>
</reference>
<evidence type="ECO:0000313" key="2">
    <source>
        <dbReference type="Proteomes" id="UP000799754"/>
    </source>
</evidence>
<keyword evidence="2" id="KW-1185">Reference proteome</keyword>
<comment type="caution">
    <text evidence="1">The sequence shown here is derived from an EMBL/GenBank/DDBJ whole genome shotgun (WGS) entry which is preliminary data.</text>
</comment>
<dbReference type="Proteomes" id="UP000799754">
    <property type="component" value="Unassembled WGS sequence"/>
</dbReference>
<organism evidence="1 2">
    <name type="scientific">Macroventuria anomochaeta</name>
    <dbReference type="NCBI Taxonomy" id="301207"/>
    <lineage>
        <taxon>Eukaryota</taxon>
        <taxon>Fungi</taxon>
        <taxon>Dikarya</taxon>
        <taxon>Ascomycota</taxon>
        <taxon>Pezizomycotina</taxon>
        <taxon>Dothideomycetes</taxon>
        <taxon>Pleosporomycetidae</taxon>
        <taxon>Pleosporales</taxon>
        <taxon>Pleosporineae</taxon>
        <taxon>Didymellaceae</taxon>
        <taxon>Macroventuria</taxon>
    </lineage>
</organism>
<name>A0ACB6S2Q2_9PLEO</name>
<dbReference type="EMBL" id="MU006714">
    <property type="protein sequence ID" value="KAF2628228.1"/>
    <property type="molecule type" value="Genomic_DNA"/>
</dbReference>